<dbReference type="OrthoDB" id="9803764at2"/>
<dbReference type="Pfam" id="PF01965">
    <property type="entry name" value="DJ-1_PfpI"/>
    <property type="match status" value="1"/>
</dbReference>
<reference evidence="2 3" key="1">
    <citation type="submission" date="2019-03" db="EMBL/GenBank/DDBJ databases">
        <title>Draft genome sequences of novel Actinobacteria.</title>
        <authorList>
            <person name="Sahin N."/>
            <person name="Ay H."/>
            <person name="Saygin H."/>
        </authorList>
    </citation>
    <scope>NUCLEOTIDE SEQUENCE [LARGE SCALE GENOMIC DNA]</scope>
    <source>
        <strain evidence="2 3">JCM 13523</strain>
    </source>
</reference>
<organism evidence="2 3">
    <name type="scientific">Kribbella antibiotica</name>
    <dbReference type="NCBI Taxonomy" id="190195"/>
    <lineage>
        <taxon>Bacteria</taxon>
        <taxon>Bacillati</taxon>
        <taxon>Actinomycetota</taxon>
        <taxon>Actinomycetes</taxon>
        <taxon>Propionibacteriales</taxon>
        <taxon>Kribbellaceae</taxon>
        <taxon>Kribbella</taxon>
    </lineage>
</organism>
<accession>A0A4R4YUP4</accession>
<dbReference type="AlphaFoldDB" id="A0A4R4YUP4"/>
<dbReference type="SUPFAM" id="SSF52317">
    <property type="entry name" value="Class I glutamine amidotransferase-like"/>
    <property type="match status" value="1"/>
</dbReference>
<comment type="caution">
    <text evidence="2">The sequence shown here is derived from an EMBL/GenBank/DDBJ whole genome shotgun (WGS) entry which is preliminary data.</text>
</comment>
<feature type="domain" description="DJ-1/PfpI" evidence="1">
    <location>
        <begin position="1"/>
        <end position="157"/>
    </location>
</feature>
<keyword evidence="3" id="KW-1185">Reference proteome</keyword>
<dbReference type="InterPro" id="IPR052158">
    <property type="entry name" value="INH-QAR"/>
</dbReference>
<protein>
    <submittedName>
        <fullName evidence="2">DJ-1/PfpI family protein</fullName>
    </submittedName>
</protein>
<dbReference type="PANTHER" id="PTHR43130:SF2">
    <property type="entry name" value="DJ-1_PFPI DOMAIN-CONTAINING PROTEIN"/>
    <property type="match status" value="1"/>
</dbReference>
<dbReference type="PANTHER" id="PTHR43130">
    <property type="entry name" value="ARAC-FAMILY TRANSCRIPTIONAL REGULATOR"/>
    <property type="match status" value="1"/>
</dbReference>
<proteinExistence type="predicted"/>
<name>A0A4R4YUP4_9ACTN</name>
<dbReference type="Gene3D" id="3.40.50.880">
    <property type="match status" value="1"/>
</dbReference>
<evidence type="ECO:0000259" key="1">
    <source>
        <dbReference type="Pfam" id="PF01965"/>
    </source>
</evidence>
<dbReference type="EMBL" id="SMKX01000154">
    <property type="protein sequence ID" value="TDD47342.1"/>
    <property type="molecule type" value="Genomic_DNA"/>
</dbReference>
<dbReference type="GO" id="GO:0006355">
    <property type="term" value="P:regulation of DNA-templated transcription"/>
    <property type="evidence" value="ECO:0007669"/>
    <property type="project" value="TreeGrafter"/>
</dbReference>
<evidence type="ECO:0000313" key="3">
    <source>
        <dbReference type="Proteomes" id="UP000295124"/>
    </source>
</evidence>
<dbReference type="CDD" id="cd03139">
    <property type="entry name" value="GATase1_PfpI_2"/>
    <property type="match status" value="1"/>
</dbReference>
<sequence>MLVAPGYAVCDVVGPQTVLGVQPGAELHLLWKNRETVTGWPTFPTVPTTDFAHCPEELDVLAVGAVAPEVVTDPEVIEFFKDAASRAKHVIAVCGGVLLAGTAGLLAGRRATTNFHIIELLSAFGAIPVEGGEVVRDGNLWTAGPASASYEAALLVLAELSGEQAAREAELDLEYAPHPPFGTGSPALAGPEMTADSMRRMQALLNLDPAESLRDGLRKAASR</sequence>
<dbReference type="InterPro" id="IPR029062">
    <property type="entry name" value="Class_I_gatase-like"/>
</dbReference>
<dbReference type="InterPro" id="IPR002818">
    <property type="entry name" value="DJ-1/PfpI"/>
</dbReference>
<gene>
    <name evidence="2" type="ORF">E1263_34765</name>
</gene>
<dbReference type="Proteomes" id="UP000295124">
    <property type="component" value="Unassembled WGS sequence"/>
</dbReference>
<evidence type="ECO:0000313" key="2">
    <source>
        <dbReference type="EMBL" id="TDD47342.1"/>
    </source>
</evidence>